<keyword evidence="1" id="KW-0732">Signal</keyword>
<sequence>MKTSKKQLSFLGCLAILSLMFVACDPGNDDTKVLTPAEKQQAYLEVKGNYAGDFIYPAKNEKNPKDNSDTLKIKWDIMTDSTVFIKDFPLSVFANYVKDKDLKEALKKAPNKDLKCLTNYYRLAPAGFLLNPVKQEFTLKFGGKDHKVAVYFYINNRFSFGLVVKKPNVRMQIVAGAIQMDAASNNYLQVPVALVFDGAPLPSSSPKGK</sequence>
<dbReference type="Pfam" id="PF16128">
    <property type="entry name" value="DUF4840"/>
    <property type="match status" value="1"/>
</dbReference>
<dbReference type="STRING" id="999422.HMPREF9944_01407"/>
<dbReference type="EMBL" id="AGEK01000027">
    <property type="protein sequence ID" value="EHO70200.1"/>
    <property type="molecule type" value="Genomic_DNA"/>
</dbReference>
<feature type="chain" id="PRO_5003550896" description="DUF4840 domain-containing protein" evidence="1">
    <location>
        <begin position="24"/>
        <end position="209"/>
    </location>
</feature>
<accession>H1HML3</accession>
<dbReference type="InterPro" id="IPR032293">
    <property type="entry name" value="DUF4840"/>
</dbReference>
<dbReference type="HOGENOM" id="CLU_105854_0_0_10"/>
<evidence type="ECO:0000256" key="1">
    <source>
        <dbReference type="SAM" id="SignalP"/>
    </source>
</evidence>
<dbReference type="AlphaFoldDB" id="H1HML3"/>
<evidence type="ECO:0000313" key="3">
    <source>
        <dbReference type="Proteomes" id="UP000003167"/>
    </source>
</evidence>
<dbReference type="Proteomes" id="UP000003167">
    <property type="component" value="Unassembled WGS sequence"/>
</dbReference>
<evidence type="ECO:0008006" key="4">
    <source>
        <dbReference type="Google" id="ProtNLM"/>
    </source>
</evidence>
<gene>
    <name evidence="2" type="ORF">HMPREF9944_01407</name>
</gene>
<dbReference type="PROSITE" id="PS51257">
    <property type="entry name" value="PROKAR_LIPOPROTEIN"/>
    <property type="match status" value="1"/>
</dbReference>
<feature type="signal peptide" evidence="1">
    <location>
        <begin position="1"/>
        <end position="23"/>
    </location>
</feature>
<reference evidence="2 3" key="1">
    <citation type="submission" date="2011-12" db="EMBL/GenBank/DDBJ databases">
        <title>The Genome Sequence of Prevotella maculosa OT 289.</title>
        <authorList>
            <consortium name="The Broad Institute Genome Sequencing Platform"/>
            <person name="Earl A."/>
            <person name="Ward D."/>
            <person name="Feldgarden M."/>
            <person name="Gevers D."/>
            <person name="Izard J."/>
            <person name="Blanton J.M."/>
            <person name="Mathney J."/>
            <person name="Tanner A.C."/>
            <person name="Dewhirst F.E."/>
            <person name="Young S.K."/>
            <person name="Zeng Q."/>
            <person name="Gargeya S."/>
            <person name="Fitzgerald M."/>
            <person name="Haas B."/>
            <person name="Abouelleil A."/>
            <person name="Alvarado L."/>
            <person name="Arachchi H.M."/>
            <person name="Berlin A."/>
            <person name="Chapman S.B."/>
            <person name="Gearin G."/>
            <person name="Goldberg J."/>
            <person name="Griggs A."/>
            <person name="Gujja S."/>
            <person name="Hansen M."/>
            <person name="Heiman D."/>
            <person name="Howarth C."/>
            <person name="Larimer J."/>
            <person name="Lui A."/>
            <person name="MacDonald P.J.P."/>
            <person name="McCowen C."/>
            <person name="Montmayeur A."/>
            <person name="Murphy C."/>
            <person name="Neiman D."/>
            <person name="Pearson M."/>
            <person name="Priest M."/>
            <person name="Roberts A."/>
            <person name="Saif S."/>
            <person name="Shea T."/>
            <person name="Sisk P."/>
            <person name="Stolte C."/>
            <person name="Sykes S."/>
            <person name="Wortman J."/>
            <person name="Nusbaum C."/>
            <person name="Birren B."/>
        </authorList>
    </citation>
    <scope>NUCLEOTIDE SEQUENCE [LARGE SCALE GENOMIC DNA]</scope>
    <source>
        <strain evidence="2 3">OT 289</strain>
    </source>
</reference>
<evidence type="ECO:0000313" key="2">
    <source>
        <dbReference type="EMBL" id="EHO70200.1"/>
    </source>
</evidence>
<keyword evidence="3" id="KW-1185">Reference proteome</keyword>
<organism evidence="2 3">
    <name type="scientific">Segatella maculosa OT 289</name>
    <dbReference type="NCBI Taxonomy" id="999422"/>
    <lineage>
        <taxon>Bacteria</taxon>
        <taxon>Pseudomonadati</taxon>
        <taxon>Bacteroidota</taxon>
        <taxon>Bacteroidia</taxon>
        <taxon>Bacteroidales</taxon>
        <taxon>Prevotellaceae</taxon>
        <taxon>Segatella</taxon>
    </lineage>
</organism>
<dbReference type="OrthoDB" id="1082869at2"/>
<name>H1HML3_9BACT</name>
<protein>
    <recommendedName>
        <fullName evidence="4">DUF4840 domain-containing protein</fullName>
    </recommendedName>
</protein>
<dbReference type="PATRIC" id="fig|999422.3.peg.1462"/>
<dbReference type="RefSeq" id="WP_008565369.1">
    <property type="nucleotide sequence ID" value="NZ_JH594503.1"/>
</dbReference>
<proteinExistence type="predicted"/>
<comment type="caution">
    <text evidence="2">The sequence shown here is derived from an EMBL/GenBank/DDBJ whole genome shotgun (WGS) entry which is preliminary data.</text>
</comment>